<dbReference type="Proteomes" id="UP001148786">
    <property type="component" value="Unassembled WGS sequence"/>
</dbReference>
<dbReference type="AlphaFoldDB" id="A0A9W8JVV1"/>
<name>A0A9W8JVV1_9AGAR</name>
<reference evidence="3" key="1">
    <citation type="submission" date="2022-07" db="EMBL/GenBank/DDBJ databases">
        <title>Genome Sequence of Agrocybe chaxingu.</title>
        <authorList>
            <person name="Buettner E."/>
        </authorList>
    </citation>
    <scope>NUCLEOTIDE SEQUENCE</scope>
    <source>
        <strain evidence="3">MP-N11</strain>
    </source>
</reference>
<dbReference type="EMBL" id="JANKHO010002904">
    <property type="protein sequence ID" value="KAJ3487742.1"/>
    <property type="molecule type" value="Genomic_DNA"/>
</dbReference>
<accession>A0A9W8JVV1</accession>
<feature type="domain" description="Microbial-type PARG catalytic" evidence="2">
    <location>
        <begin position="27"/>
        <end position="158"/>
    </location>
</feature>
<keyword evidence="4" id="KW-1185">Reference proteome</keyword>
<feature type="region of interest" description="Disordered" evidence="1">
    <location>
        <begin position="78"/>
        <end position="102"/>
    </location>
</feature>
<dbReference type="InterPro" id="IPR019261">
    <property type="entry name" value="PARG_cat_microbial"/>
</dbReference>
<proteinExistence type="predicted"/>
<dbReference type="OrthoDB" id="9985428at2759"/>
<dbReference type="Gene3D" id="3.40.220.10">
    <property type="entry name" value="Leucine Aminopeptidase, subunit E, domain 1"/>
    <property type="match status" value="1"/>
</dbReference>
<evidence type="ECO:0000256" key="1">
    <source>
        <dbReference type="SAM" id="MobiDB-lite"/>
    </source>
</evidence>
<evidence type="ECO:0000259" key="2">
    <source>
        <dbReference type="Pfam" id="PF10021"/>
    </source>
</evidence>
<gene>
    <name evidence="3" type="ORF">NLJ89_g11685</name>
</gene>
<dbReference type="InterPro" id="IPR043472">
    <property type="entry name" value="Macro_dom-like"/>
</dbReference>
<feature type="compositionally biased region" description="Basic and acidic residues" evidence="1">
    <location>
        <begin position="90"/>
        <end position="100"/>
    </location>
</feature>
<feature type="region of interest" description="Disordered" evidence="1">
    <location>
        <begin position="141"/>
        <end position="171"/>
    </location>
</feature>
<comment type="caution">
    <text evidence="3">The sequence shown here is derived from an EMBL/GenBank/DDBJ whole genome shotgun (WGS) entry which is preliminary data.</text>
</comment>
<evidence type="ECO:0000313" key="4">
    <source>
        <dbReference type="Proteomes" id="UP001148786"/>
    </source>
</evidence>
<evidence type="ECO:0000313" key="3">
    <source>
        <dbReference type="EMBL" id="KAJ3487742.1"/>
    </source>
</evidence>
<dbReference type="Pfam" id="PF10021">
    <property type="entry name" value="PARG_cat_microb"/>
    <property type="match status" value="1"/>
</dbReference>
<sequence length="171" mass="18407">MTKQSKGKQVKPTGVPLPSKGSLVDIAASTLEKIEQGSYDINGYTYNLKHAIDDTNTRTAFYAADSNLYEWRSNLRQERAGAEDAETDGVEEKRPKEKRPAVKVTISECSTLAGARELSELVASETEKEEDAEERVGVLNFASAKNPGGGFIRGASAQSPSPAPQQSTQAS</sequence>
<organism evidence="3 4">
    <name type="scientific">Agrocybe chaxingu</name>
    <dbReference type="NCBI Taxonomy" id="84603"/>
    <lineage>
        <taxon>Eukaryota</taxon>
        <taxon>Fungi</taxon>
        <taxon>Dikarya</taxon>
        <taxon>Basidiomycota</taxon>
        <taxon>Agaricomycotina</taxon>
        <taxon>Agaricomycetes</taxon>
        <taxon>Agaricomycetidae</taxon>
        <taxon>Agaricales</taxon>
        <taxon>Agaricineae</taxon>
        <taxon>Strophariaceae</taxon>
        <taxon>Agrocybe</taxon>
    </lineage>
</organism>
<feature type="region of interest" description="Disordered" evidence="1">
    <location>
        <begin position="1"/>
        <end position="21"/>
    </location>
</feature>
<feature type="compositionally biased region" description="Low complexity" evidence="1">
    <location>
        <begin position="155"/>
        <end position="171"/>
    </location>
</feature>
<protein>
    <recommendedName>
        <fullName evidence="2">Microbial-type PARG catalytic domain-containing protein</fullName>
    </recommendedName>
</protein>